<accession>A0A1D2VEF2</accession>
<name>A0A1D2VEF2_9ASCO</name>
<keyword evidence="2" id="KW-1185">Reference proteome</keyword>
<gene>
    <name evidence="1" type="ORF">ASCRUDRAFT_8839</name>
</gene>
<evidence type="ECO:0000313" key="1">
    <source>
        <dbReference type="EMBL" id="ODV60064.1"/>
    </source>
</evidence>
<proteinExistence type="predicted"/>
<evidence type="ECO:0000313" key="2">
    <source>
        <dbReference type="Proteomes" id="UP000095038"/>
    </source>
</evidence>
<dbReference type="RefSeq" id="XP_020046371.1">
    <property type="nucleotide sequence ID" value="XM_020194995.1"/>
</dbReference>
<protein>
    <submittedName>
        <fullName evidence="1">Uncharacterized protein</fullName>
    </submittedName>
</protein>
<sequence>MRYHISCSNQESCFKSSGLQTFKCWRNIYASLKKPINGACPLRLANPQSNSVVSGIFKLKLEASESRYDSLANFQRLVDITNQGKCFIKPDNKLNQIRF</sequence>
<dbReference type="AlphaFoldDB" id="A0A1D2VEF2"/>
<dbReference type="Proteomes" id="UP000095038">
    <property type="component" value="Unassembled WGS sequence"/>
</dbReference>
<dbReference type="EMBL" id="KV454483">
    <property type="protein sequence ID" value="ODV60064.1"/>
    <property type="molecule type" value="Genomic_DNA"/>
</dbReference>
<organism evidence="1 2">
    <name type="scientific">Ascoidea rubescens DSM 1968</name>
    <dbReference type="NCBI Taxonomy" id="1344418"/>
    <lineage>
        <taxon>Eukaryota</taxon>
        <taxon>Fungi</taxon>
        <taxon>Dikarya</taxon>
        <taxon>Ascomycota</taxon>
        <taxon>Saccharomycotina</taxon>
        <taxon>Saccharomycetes</taxon>
        <taxon>Ascoideaceae</taxon>
        <taxon>Ascoidea</taxon>
    </lineage>
</organism>
<reference evidence="2" key="1">
    <citation type="submission" date="2016-05" db="EMBL/GenBank/DDBJ databases">
        <title>Comparative genomics of biotechnologically important yeasts.</title>
        <authorList>
            <consortium name="DOE Joint Genome Institute"/>
            <person name="Riley R."/>
            <person name="Haridas S."/>
            <person name="Wolfe K.H."/>
            <person name="Lopes M.R."/>
            <person name="Hittinger C.T."/>
            <person name="Goker M."/>
            <person name="Salamov A."/>
            <person name="Wisecaver J."/>
            <person name="Long T.M."/>
            <person name="Aerts A.L."/>
            <person name="Barry K."/>
            <person name="Choi C."/>
            <person name="Clum A."/>
            <person name="Coughlan A.Y."/>
            <person name="Deshpande S."/>
            <person name="Douglass A.P."/>
            <person name="Hanson S.J."/>
            <person name="Klenk H.-P."/>
            <person name="Labutti K."/>
            <person name="Lapidus A."/>
            <person name="Lindquist E."/>
            <person name="Lipzen A."/>
            <person name="Meier-Kolthoff J.P."/>
            <person name="Ohm R.A."/>
            <person name="Otillar R.P."/>
            <person name="Pangilinan J."/>
            <person name="Peng Y."/>
            <person name="Rokas A."/>
            <person name="Rosa C.A."/>
            <person name="Scheuner C."/>
            <person name="Sibirny A.A."/>
            <person name="Slot J.C."/>
            <person name="Stielow J.B."/>
            <person name="Sun H."/>
            <person name="Kurtzman C.P."/>
            <person name="Blackwell M."/>
            <person name="Grigoriev I.V."/>
            <person name="Jeffries T.W."/>
        </authorList>
    </citation>
    <scope>NUCLEOTIDE SEQUENCE [LARGE SCALE GENOMIC DNA]</scope>
    <source>
        <strain evidence="2">DSM 1968</strain>
    </source>
</reference>
<dbReference type="GeneID" id="30968631"/>
<dbReference type="InParanoid" id="A0A1D2VEF2"/>